<accession>A0ABX7PXC6</accession>
<evidence type="ECO:0000313" key="4">
    <source>
        <dbReference type="Proteomes" id="UP000663088"/>
    </source>
</evidence>
<keyword evidence="2" id="KW-0732">Signal</keyword>
<evidence type="ECO:0000256" key="2">
    <source>
        <dbReference type="SAM" id="SignalP"/>
    </source>
</evidence>
<feature type="signal peptide" evidence="2">
    <location>
        <begin position="1"/>
        <end position="17"/>
    </location>
</feature>
<feature type="region of interest" description="Disordered" evidence="1">
    <location>
        <begin position="75"/>
        <end position="107"/>
    </location>
</feature>
<gene>
    <name evidence="3" type="ORF">EM20IM_03055</name>
</gene>
<dbReference type="Proteomes" id="UP000663088">
    <property type="component" value="Chromosome"/>
</dbReference>
<proteinExistence type="predicted"/>
<evidence type="ECO:0000256" key="1">
    <source>
        <dbReference type="SAM" id="MobiDB-lite"/>
    </source>
</evidence>
<sequence>MKKFFFLSFLLSLFSMAFDRAAALPLMGKHFDAKYPTFPYGSTDPYGYVYCVVSTNLYYTPQKPYVRTFLPATEKPARTPTIKKSSRSSPNLMPSRKSRNLQNPSQK</sequence>
<reference evidence="3 4" key="1">
    <citation type="submission" date="2020-12" db="EMBL/GenBank/DDBJ databases">
        <authorList>
            <person name="Awala S.I."/>
            <person name="Gwak J.-H."/>
            <person name="Kim S.-J."/>
            <person name="Rhee S.-K."/>
        </authorList>
    </citation>
    <scope>NUCLEOTIDE SEQUENCE [LARGE SCALE GENOMIC DNA]</scope>
    <source>
        <strain evidence="3 4">IT5</strain>
    </source>
</reference>
<evidence type="ECO:0000313" key="3">
    <source>
        <dbReference type="EMBL" id="QSR87323.1"/>
    </source>
</evidence>
<name>A0ABX7PXC6_9BACT</name>
<feature type="chain" id="PRO_5045383908" evidence="2">
    <location>
        <begin position="18"/>
        <end position="107"/>
    </location>
</feature>
<dbReference type="RefSeq" id="WP_206847771.1">
    <property type="nucleotide sequence ID" value="NZ_CP065956.1"/>
</dbReference>
<keyword evidence="4" id="KW-1185">Reference proteome</keyword>
<organism evidence="3 4">
    <name type="scientific">Candidatus Methylacidiphilum infernorum</name>
    <dbReference type="NCBI Taxonomy" id="511746"/>
    <lineage>
        <taxon>Bacteria</taxon>
        <taxon>Pseudomonadati</taxon>
        <taxon>Verrucomicrobiota</taxon>
        <taxon>Methylacidiphilae</taxon>
        <taxon>Methylacidiphilales</taxon>
        <taxon>Methylacidiphilaceae</taxon>
        <taxon>Methylacidiphilum (ex Ratnadevi et al. 2023)</taxon>
    </lineage>
</organism>
<dbReference type="EMBL" id="CP065956">
    <property type="protein sequence ID" value="QSR87323.1"/>
    <property type="molecule type" value="Genomic_DNA"/>
</dbReference>
<protein>
    <submittedName>
        <fullName evidence="3">Uncharacterized protein</fullName>
    </submittedName>
</protein>